<evidence type="ECO:0000259" key="1">
    <source>
        <dbReference type="Pfam" id="PF06276"/>
    </source>
</evidence>
<feature type="domain" description="Aerobactin siderophore biosynthesis IucA/IucC-like C-terminal" evidence="1">
    <location>
        <begin position="101"/>
        <end position="175"/>
    </location>
</feature>
<evidence type="ECO:0000313" key="2">
    <source>
        <dbReference type="EMBL" id="TMP30589.1"/>
    </source>
</evidence>
<reference evidence="2 3" key="1">
    <citation type="submission" date="2018-01" db="EMBL/GenBank/DDBJ databases">
        <authorList>
            <person name="Paulsen S."/>
            <person name="Gram L.K."/>
        </authorList>
    </citation>
    <scope>NUCLEOTIDE SEQUENCE [LARGE SCALE GENOMIC DNA]</scope>
    <source>
        <strain evidence="2 3">S2676</strain>
    </source>
</reference>
<dbReference type="NCBIfam" id="TIGR03951">
    <property type="entry name" value="Fe_III_red_FhuF"/>
    <property type="match status" value="1"/>
</dbReference>
<accession>A0A5S3WPZ9</accession>
<evidence type="ECO:0000313" key="3">
    <source>
        <dbReference type="Proteomes" id="UP000310249"/>
    </source>
</evidence>
<dbReference type="EMBL" id="PNCI01000012">
    <property type="protein sequence ID" value="TMP30589.1"/>
    <property type="molecule type" value="Genomic_DNA"/>
</dbReference>
<gene>
    <name evidence="2" type="primary">fhuF</name>
    <name evidence="2" type="ORF">CWB99_05900</name>
</gene>
<reference evidence="3" key="2">
    <citation type="submission" date="2019-06" db="EMBL/GenBank/DDBJ databases">
        <title>Co-occurence of chitin degradation, pigmentation and bioactivity in marine Pseudoalteromonas.</title>
        <authorList>
            <person name="Sonnenschein E.C."/>
            <person name="Bech P.K."/>
        </authorList>
    </citation>
    <scope>NUCLEOTIDE SEQUENCE [LARGE SCALE GENOMIC DNA]</scope>
    <source>
        <strain evidence="3">S2676</strain>
    </source>
</reference>
<comment type="caution">
    <text evidence="2">The sequence shown here is derived from an EMBL/GenBank/DDBJ whole genome shotgun (WGS) entry which is preliminary data.</text>
</comment>
<dbReference type="InterPro" id="IPR008090">
    <property type="entry name" value="Fe_iron_reduct"/>
</dbReference>
<name>A0A5S3WPZ9_9GAMM</name>
<sequence length="227" mass="25702">MALSQSQSEPTLAQCLDERGLLATAITGWAHSQGIAPGRAQASIWHMLYTIRVMPSVLLSHSVLMRPLPLSTHSVRLCLTSQRLMLAHCGETSLLSGDTDSRYHALIFEHFAPVHQYLNEQFGIAERVLWSSLVYRLNHLSKTIAEHLPNPTQLNQDIHWLLHTQQWRGQRNPLFKAHQKGFDVGAMRVRGDCCLMHEHPVKGYCDDCPKRPEHMNMRASVAKSLSQ</sequence>
<dbReference type="InterPro" id="IPR022770">
    <property type="entry name" value="IucA/IucC-like_C"/>
</dbReference>
<dbReference type="AlphaFoldDB" id="A0A5S3WPZ9"/>
<organism evidence="2 3">
    <name type="scientific">Pseudoalteromonas rubra</name>
    <dbReference type="NCBI Taxonomy" id="43658"/>
    <lineage>
        <taxon>Bacteria</taxon>
        <taxon>Pseudomonadati</taxon>
        <taxon>Pseudomonadota</taxon>
        <taxon>Gammaproteobacteria</taxon>
        <taxon>Alteromonadales</taxon>
        <taxon>Pseudoalteromonadaceae</taxon>
        <taxon>Pseudoalteromonas</taxon>
    </lineage>
</organism>
<protein>
    <submittedName>
        <fullName evidence="2">Siderophore-iron reductase FhuF</fullName>
    </submittedName>
</protein>
<proteinExistence type="predicted"/>
<dbReference type="Proteomes" id="UP000310249">
    <property type="component" value="Unassembled WGS sequence"/>
</dbReference>
<dbReference type="Pfam" id="PF06276">
    <property type="entry name" value="FhuF"/>
    <property type="match status" value="1"/>
</dbReference>
<dbReference type="GO" id="GO:0003824">
    <property type="term" value="F:catalytic activity"/>
    <property type="evidence" value="ECO:0007669"/>
    <property type="project" value="UniProtKB-ARBA"/>
</dbReference>